<feature type="transmembrane region" description="Helical" evidence="12">
    <location>
        <begin position="266"/>
        <end position="286"/>
    </location>
</feature>
<evidence type="ECO:0000256" key="11">
    <source>
        <dbReference type="SAM" id="MobiDB-lite"/>
    </source>
</evidence>
<dbReference type="AlphaFoldDB" id="A0A9Y3R2J7"/>
<feature type="transmembrane region" description="Helical" evidence="12">
    <location>
        <begin position="53"/>
        <end position="72"/>
    </location>
</feature>
<organism evidence="13 14">
    <name type="scientific">Pundamilia nyererei</name>
    <dbReference type="NCBI Taxonomy" id="303518"/>
    <lineage>
        <taxon>Eukaryota</taxon>
        <taxon>Metazoa</taxon>
        <taxon>Chordata</taxon>
        <taxon>Craniata</taxon>
        <taxon>Vertebrata</taxon>
        <taxon>Euteleostomi</taxon>
        <taxon>Actinopterygii</taxon>
        <taxon>Neopterygii</taxon>
        <taxon>Teleostei</taxon>
        <taxon>Neoteleostei</taxon>
        <taxon>Acanthomorphata</taxon>
        <taxon>Ovalentaria</taxon>
        <taxon>Cichlomorphae</taxon>
        <taxon>Cichliformes</taxon>
        <taxon>Cichlidae</taxon>
        <taxon>African cichlids</taxon>
        <taxon>Pseudocrenilabrinae</taxon>
        <taxon>Haplochromini</taxon>
        <taxon>Pundamilia</taxon>
    </lineage>
</organism>
<evidence type="ECO:0000313" key="13">
    <source>
        <dbReference type="Proteomes" id="UP000695023"/>
    </source>
</evidence>
<evidence type="ECO:0000313" key="14">
    <source>
        <dbReference type="RefSeq" id="XP_005725776.1"/>
    </source>
</evidence>
<keyword evidence="8" id="KW-0406">Ion transport</keyword>
<dbReference type="InterPro" id="IPR004878">
    <property type="entry name" value="Otopetrin"/>
</dbReference>
<evidence type="ECO:0000256" key="1">
    <source>
        <dbReference type="ARBA" id="ARBA00004651"/>
    </source>
</evidence>
<keyword evidence="13" id="KW-1185">Reference proteome</keyword>
<keyword evidence="5 12" id="KW-0812">Transmembrane</keyword>
<feature type="transmembrane region" description="Helical" evidence="12">
    <location>
        <begin position="306"/>
        <end position="338"/>
    </location>
</feature>
<reference evidence="14" key="1">
    <citation type="submission" date="2025-08" db="UniProtKB">
        <authorList>
            <consortium name="RefSeq"/>
        </authorList>
    </citation>
    <scope>IDENTIFICATION</scope>
</reference>
<evidence type="ECO:0000256" key="10">
    <source>
        <dbReference type="ARBA" id="ARBA00023303"/>
    </source>
</evidence>
<keyword evidence="9 12" id="KW-0472">Membrane</keyword>
<evidence type="ECO:0000256" key="12">
    <source>
        <dbReference type="SAM" id="Phobius"/>
    </source>
</evidence>
<feature type="compositionally biased region" description="Polar residues" evidence="11">
    <location>
        <begin position="20"/>
        <end position="29"/>
    </location>
</feature>
<feature type="transmembrane region" description="Helical" evidence="12">
    <location>
        <begin position="87"/>
        <end position="105"/>
    </location>
</feature>
<feature type="transmembrane region" description="Helical" evidence="12">
    <location>
        <begin position="515"/>
        <end position="534"/>
    </location>
</feature>
<feature type="transmembrane region" description="Helical" evidence="12">
    <location>
        <begin position="190"/>
        <end position="208"/>
    </location>
</feature>
<keyword evidence="10" id="KW-0407">Ion channel</keyword>
<sequence length="581" mass="64918">MSTDRDAGDLELDTVCGTPENPTSEPLQSSDHHQTHEQELDPVLLWVPSGRRLISGLVGLNVVLLGTALVIGENFNPEGLSHQEPEVFLLVLMGISLIWMFWYLLWARRHPDISPHRDHHAGGVPVILALLLFAAFSLLLFVFRVGYLMSTRECKPAATLISPFMEAPFLTLQTYLLWAHSKDCIHRHKIITRSGLMMILSTDLLLWLNAVTEDNIHVEIELGKRNGLADDNTIPPDRDSSDLAGNSTCQCNVSTACLAFRKGFEIFFPFNIEYYLMAGCLIYVMWKNVGRITGPDHHVTEKKKTLYIVCTGGITLGLVFGGLVLAAGVTAFVLYQVYVSQPEFRLTAFFIFYGYHLVVMPIMSLCSLVGLIVQRLESRAREVGPNPSRRLDVVLLMAAALGQLALSYFSVVAALGIGTDGPLGELDLSYSLLSLLELILQNIFIIEGLHRHPHLSIKKKKKKKQMSSIFKMKKKKAQENKKTDISLLEAKISAPPTVQEQGATKPWAKRVRQEICAFLILSNIMLWLIPAFGVHPQFENGLGKEFFGFTTWFIMMNLGQPLSVFYRMHSVAALTELLISA</sequence>
<keyword evidence="3" id="KW-0813">Transport</keyword>
<evidence type="ECO:0000256" key="7">
    <source>
        <dbReference type="ARBA" id="ARBA00022989"/>
    </source>
</evidence>
<feature type="transmembrane region" description="Helical" evidence="12">
    <location>
        <begin position="546"/>
        <end position="566"/>
    </location>
</feature>
<evidence type="ECO:0000256" key="3">
    <source>
        <dbReference type="ARBA" id="ARBA00022448"/>
    </source>
</evidence>
<evidence type="ECO:0000256" key="4">
    <source>
        <dbReference type="ARBA" id="ARBA00022475"/>
    </source>
</evidence>
<dbReference type="PANTHER" id="PTHR21522">
    <property type="entry name" value="PROTON CHANNEL OTOP"/>
    <property type="match status" value="1"/>
</dbReference>
<evidence type="ECO:0000256" key="6">
    <source>
        <dbReference type="ARBA" id="ARBA00022781"/>
    </source>
</evidence>
<feature type="transmembrane region" description="Helical" evidence="12">
    <location>
        <begin position="350"/>
        <end position="373"/>
    </location>
</feature>
<dbReference type="Proteomes" id="UP000695023">
    <property type="component" value="Unplaced"/>
</dbReference>
<feature type="transmembrane region" description="Helical" evidence="12">
    <location>
        <begin position="429"/>
        <end position="449"/>
    </location>
</feature>
<feature type="transmembrane region" description="Helical" evidence="12">
    <location>
        <begin position="126"/>
        <end position="145"/>
    </location>
</feature>
<dbReference type="Pfam" id="PF03189">
    <property type="entry name" value="Otopetrin"/>
    <property type="match status" value="3"/>
</dbReference>
<keyword evidence="6" id="KW-0375">Hydrogen ion transport</keyword>
<keyword evidence="7 12" id="KW-1133">Transmembrane helix</keyword>
<dbReference type="GO" id="GO:0005886">
    <property type="term" value="C:plasma membrane"/>
    <property type="evidence" value="ECO:0007669"/>
    <property type="project" value="UniProtKB-SubCell"/>
</dbReference>
<feature type="region of interest" description="Disordered" evidence="11">
    <location>
        <begin position="1"/>
        <end position="34"/>
    </location>
</feature>
<dbReference type="PANTHER" id="PTHR21522:SF36">
    <property type="entry name" value="PROTON CHANNEL OTOP3"/>
    <property type="match status" value="1"/>
</dbReference>
<protein>
    <submittedName>
        <fullName evidence="14">Otopetrin-3-like isoform X1</fullName>
    </submittedName>
</protein>
<keyword evidence="4" id="KW-1003">Cell membrane</keyword>
<dbReference type="RefSeq" id="XP_005725776.1">
    <property type="nucleotide sequence ID" value="XM_005725719.1"/>
</dbReference>
<gene>
    <name evidence="14" type="primary">LOC102209710</name>
</gene>
<comment type="similarity">
    <text evidence="2">Belongs to the otopetrin family.</text>
</comment>
<dbReference type="GeneID" id="102209710"/>
<name>A0A9Y3R2J7_9CICH</name>
<evidence type="ECO:0000256" key="8">
    <source>
        <dbReference type="ARBA" id="ARBA00023065"/>
    </source>
</evidence>
<evidence type="ECO:0000256" key="2">
    <source>
        <dbReference type="ARBA" id="ARBA00006513"/>
    </source>
</evidence>
<accession>A0A9Y3R2J7</accession>
<evidence type="ECO:0000256" key="9">
    <source>
        <dbReference type="ARBA" id="ARBA00023136"/>
    </source>
</evidence>
<dbReference type="GO" id="GO:0015252">
    <property type="term" value="F:proton channel activity"/>
    <property type="evidence" value="ECO:0007669"/>
    <property type="project" value="InterPro"/>
</dbReference>
<evidence type="ECO:0000256" key="5">
    <source>
        <dbReference type="ARBA" id="ARBA00022692"/>
    </source>
</evidence>
<feature type="transmembrane region" description="Helical" evidence="12">
    <location>
        <begin position="393"/>
        <end position="417"/>
    </location>
</feature>
<comment type="subcellular location">
    <subcellularLocation>
        <location evidence="1">Cell membrane</location>
        <topology evidence="1">Multi-pass membrane protein</topology>
    </subcellularLocation>
</comment>
<proteinExistence type="inferred from homology"/>